<dbReference type="KEGG" id="cio:CEQ15_14710"/>
<accession>A0AAD0Z0G6</accession>
<proteinExistence type="predicted"/>
<evidence type="ECO:0000313" key="1">
    <source>
        <dbReference type="EMBL" id="AZB18354.1"/>
    </source>
</evidence>
<reference evidence="1 2" key="1">
    <citation type="submission" date="2018-11" db="EMBL/GenBank/DDBJ databases">
        <title>Proposal to divide the Flavobacteriaceae and reorganize its genera based on Amino Acid Identity values calculated from whole genome sequences.</title>
        <authorList>
            <person name="Nicholson A.C."/>
            <person name="Gulvik C.A."/>
            <person name="Whitney A.M."/>
            <person name="Humrighouse B.W."/>
            <person name="Bell M."/>
            <person name="Holmes B."/>
            <person name="Steigerwalt A.G."/>
            <person name="Villarma A."/>
            <person name="Sheth M."/>
            <person name="Batra D."/>
            <person name="Pryor J."/>
            <person name="Bernardet J.-F."/>
            <person name="Hugo C."/>
            <person name="Kampfer P."/>
            <person name="Newman J."/>
            <person name="McQuiston J.R."/>
        </authorList>
    </citation>
    <scope>NUCLEOTIDE SEQUENCE [LARGE SCALE GENOMIC DNA]</scope>
    <source>
        <strain evidence="1 2">H5559</strain>
    </source>
</reference>
<sequence length="75" mass="9064">MKNIFFKKEDFIKNKEGEYQIQFKTEEIGEGSNIITEKLNENGEYEIIQAPIRRFEDFIFIVWDHPFDGRIIFDT</sequence>
<protein>
    <submittedName>
        <fullName evidence="1">Glutathione synthase</fullName>
    </submittedName>
</protein>
<organism evidence="1 2">
    <name type="scientific">Chryseobacterium indologenes</name>
    <name type="common">Flavobacterium indologenes</name>
    <dbReference type="NCBI Taxonomy" id="253"/>
    <lineage>
        <taxon>Bacteria</taxon>
        <taxon>Pseudomonadati</taxon>
        <taxon>Bacteroidota</taxon>
        <taxon>Flavobacteriia</taxon>
        <taxon>Flavobacteriales</taxon>
        <taxon>Weeksellaceae</taxon>
        <taxon>Chryseobacterium group</taxon>
        <taxon>Chryseobacterium</taxon>
    </lineage>
</organism>
<dbReference type="Proteomes" id="UP000269015">
    <property type="component" value="Chromosome"/>
</dbReference>
<gene>
    <name evidence="1" type="ORF">EG352_11470</name>
</gene>
<name>A0AAD0Z0G6_CHRID</name>
<dbReference type="EMBL" id="CP033930">
    <property type="protein sequence ID" value="AZB18354.1"/>
    <property type="molecule type" value="Genomic_DNA"/>
</dbReference>
<dbReference type="RefSeq" id="WP_027373723.1">
    <property type="nucleotide sequence ID" value="NZ_CP022058.2"/>
</dbReference>
<evidence type="ECO:0000313" key="2">
    <source>
        <dbReference type="Proteomes" id="UP000269015"/>
    </source>
</evidence>
<dbReference type="AlphaFoldDB" id="A0AAD0Z0G6"/>